<gene>
    <name evidence="2" type="primary">senB</name>
    <name evidence="2" type="ORF">ACFPQA_02015</name>
</gene>
<dbReference type="Proteomes" id="UP001596055">
    <property type="component" value="Unassembled WGS sequence"/>
</dbReference>
<dbReference type="InterPro" id="IPR027627">
    <property type="entry name" value="Glycosyltransferase_put"/>
</dbReference>
<reference evidence="3" key="1">
    <citation type="journal article" date="2019" name="Int. J. Syst. Evol. Microbiol.">
        <title>The Global Catalogue of Microorganisms (GCM) 10K type strain sequencing project: providing services to taxonomists for standard genome sequencing and annotation.</title>
        <authorList>
            <consortium name="The Broad Institute Genomics Platform"/>
            <consortium name="The Broad Institute Genome Sequencing Center for Infectious Disease"/>
            <person name="Wu L."/>
            <person name="Ma J."/>
        </authorList>
    </citation>
    <scope>NUCLEOTIDE SEQUENCE [LARGE SCALE GENOMIC DNA]</scope>
    <source>
        <strain evidence="3">CGMCC 4.1799</strain>
    </source>
</reference>
<evidence type="ECO:0000259" key="1">
    <source>
        <dbReference type="Pfam" id="PF00534"/>
    </source>
</evidence>
<organism evidence="2 3">
    <name type="scientific">Marinobacter koreensis</name>
    <dbReference type="NCBI Taxonomy" id="335974"/>
    <lineage>
        <taxon>Bacteria</taxon>
        <taxon>Pseudomonadati</taxon>
        <taxon>Pseudomonadota</taxon>
        <taxon>Gammaproteobacteria</taxon>
        <taxon>Pseudomonadales</taxon>
        <taxon>Marinobacteraceae</taxon>
        <taxon>Marinobacter</taxon>
    </lineage>
</organism>
<dbReference type="InterPro" id="IPR052622">
    <property type="entry name" value="Glycosyltransferase_G1"/>
</dbReference>
<comment type="caution">
    <text evidence="2">The sequence shown here is derived from an EMBL/GenBank/DDBJ whole genome shotgun (WGS) entry which is preliminary data.</text>
</comment>
<proteinExistence type="predicted"/>
<dbReference type="InterPro" id="IPR001296">
    <property type="entry name" value="Glyco_trans_1"/>
</dbReference>
<dbReference type="PANTHER" id="PTHR46660">
    <property type="match status" value="1"/>
</dbReference>
<accession>A0ABW0RLH1</accession>
<dbReference type="NCBIfam" id="TIGR04348">
    <property type="entry name" value="selenoneine biosynthesis selenosugar synthase SenB"/>
    <property type="match status" value="1"/>
</dbReference>
<dbReference type="Pfam" id="PF00534">
    <property type="entry name" value="Glycos_transf_1"/>
    <property type="match status" value="1"/>
</dbReference>
<dbReference type="SUPFAM" id="SSF53756">
    <property type="entry name" value="UDP-Glycosyltransferase/glycogen phosphorylase"/>
    <property type="match status" value="1"/>
</dbReference>
<keyword evidence="3" id="KW-1185">Reference proteome</keyword>
<dbReference type="CDD" id="cd03801">
    <property type="entry name" value="GT4_PimA-like"/>
    <property type="match status" value="1"/>
</dbReference>
<sequence>MNILIITPALRGSRAGNRATAERWQRLLGTAGHDVQVITEYRGEACDLLIALHAWRSREAIADFRSDWPNVPVIVVLTGTDVYQHQARYPADTLASMEAATVLIGLHDRVGQDIPTHLRGRLVTLYQSAALPTRRSEPPSEAFQVCVIGHLRDEKDSLRAARAARKMPPASRIRVVCAGKPHNEQWQAAVAAEVAENDRFQWVGELGEADTATLLTGSHLMVISSVMEGGANVVSEACRAGVPIVASDIPGNRGLLGDGYEGYFPVGDEAALANLLWRAETDPAFLDRLSQQVNRLAPRFTPEMERKSLEQALAMAVERGSSTQGINPEG</sequence>
<dbReference type="RefSeq" id="WP_248157825.1">
    <property type="nucleotide sequence ID" value="NZ_JAKZAJ010000003.1"/>
</dbReference>
<feature type="domain" description="Glycosyl transferase family 1" evidence="1">
    <location>
        <begin position="137"/>
        <end position="292"/>
    </location>
</feature>
<protein>
    <submittedName>
        <fullName evidence="2">Selenoneine biosynthesis selenosugar synthase SenB</fullName>
    </submittedName>
</protein>
<dbReference type="EMBL" id="JBHSNL010000001">
    <property type="protein sequence ID" value="MFC5543817.1"/>
    <property type="molecule type" value="Genomic_DNA"/>
</dbReference>
<evidence type="ECO:0000313" key="3">
    <source>
        <dbReference type="Proteomes" id="UP001596055"/>
    </source>
</evidence>
<dbReference type="PANTHER" id="PTHR46660:SF2">
    <property type="entry name" value="GLYCOSYLTRANSFERASE 1 DOMAIN-CONTAINING PROTEIN 1"/>
    <property type="match status" value="1"/>
</dbReference>
<evidence type="ECO:0000313" key="2">
    <source>
        <dbReference type="EMBL" id="MFC5543817.1"/>
    </source>
</evidence>
<name>A0ABW0RLH1_9GAMM</name>
<dbReference type="Gene3D" id="3.40.50.2000">
    <property type="entry name" value="Glycogen Phosphorylase B"/>
    <property type="match status" value="1"/>
</dbReference>